<reference evidence="1" key="1">
    <citation type="submission" date="2020-03" db="EMBL/GenBank/DDBJ databases">
        <title>The deep terrestrial virosphere.</title>
        <authorList>
            <person name="Holmfeldt K."/>
            <person name="Nilsson E."/>
            <person name="Simone D."/>
            <person name="Lopez-Fernandez M."/>
            <person name="Wu X."/>
            <person name="de Brujin I."/>
            <person name="Lundin D."/>
            <person name="Andersson A."/>
            <person name="Bertilsson S."/>
            <person name="Dopson M."/>
        </authorList>
    </citation>
    <scope>NUCLEOTIDE SEQUENCE</scope>
    <source>
        <strain evidence="1">MM415B03101</strain>
    </source>
</reference>
<sequence>MAVSKSTIINVSGTTAAALIKWSSLASGANNVYFDVKGKDTNNIIFLVCNTNSTDVGTTAGYLYFGTSASAATGSSYGKVYSANKLNRFRVRTAPPTTDLTEGLAISTAGAHLAITAFGPFESARLKDTDGYIKVSKAKGTSDAGRVKIAAILLP</sequence>
<protein>
    <submittedName>
        <fullName evidence="1">Uncharacterized protein</fullName>
    </submittedName>
</protein>
<dbReference type="EMBL" id="MT142666">
    <property type="protein sequence ID" value="QJA86887.1"/>
    <property type="molecule type" value="Genomic_DNA"/>
</dbReference>
<proteinExistence type="predicted"/>
<dbReference type="AlphaFoldDB" id="A0A6M3KXJ0"/>
<gene>
    <name evidence="1" type="ORF">MM415B03101_0008</name>
</gene>
<accession>A0A6M3KXJ0</accession>
<evidence type="ECO:0000313" key="1">
    <source>
        <dbReference type="EMBL" id="QJA86887.1"/>
    </source>
</evidence>
<name>A0A6M3KXJ0_9ZZZZ</name>
<organism evidence="1">
    <name type="scientific">viral metagenome</name>
    <dbReference type="NCBI Taxonomy" id="1070528"/>
    <lineage>
        <taxon>unclassified sequences</taxon>
        <taxon>metagenomes</taxon>
        <taxon>organismal metagenomes</taxon>
    </lineage>
</organism>